<sequence>MASSLELQIQKLNEDTLISNIQLVFDEIIKVVEYSGKTFNSLLFESRQAKIARYFQIVFYAFYKLLITEDKEIVNKAQLVSLLNRAGDKTINLAAGGGNWSAKEKQMQSDALYGVIHSCFEESSRKDPARNHWVTRFENILMQSSTEQALYDFKIGLHPLIEGKKVFSNVTFSKIVKTLTSMANTFCGAIGYCLIGVADDKRSADRFCKIYGEKYIQYSSFYITGVNSEAGNSHGDLDSYFTELVQLIQKEPISDRNKDNLSRNITNVKYFDKDIIVMKIESDNKPSIYDGKYYVRHGSSVDEVRPENFNDLFSRFQR</sequence>
<evidence type="ECO:0000259" key="1">
    <source>
        <dbReference type="Pfam" id="PF04326"/>
    </source>
</evidence>
<organism evidence="2 3">
    <name type="scientific">Microbulbifer spongiae</name>
    <dbReference type="NCBI Taxonomy" id="2944933"/>
    <lineage>
        <taxon>Bacteria</taxon>
        <taxon>Pseudomonadati</taxon>
        <taxon>Pseudomonadota</taxon>
        <taxon>Gammaproteobacteria</taxon>
        <taxon>Cellvibrionales</taxon>
        <taxon>Microbulbiferaceae</taxon>
        <taxon>Microbulbifer</taxon>
    </lineage>
</organism>
<name>A0ABY9E5B4_9GAMM</name>
<keyword evidence="3" id="KW-1185">Reference proteome</keyword>
<dbReference type="EMBL" id="CP098023">
    <property type="protein sequence ID" value="WKD48208.1"/>
    <property type="molecule type" value="Genomic_DNA"/>
</dbReference>
<proteinExistence type="predicted"/>
<keyword evidence="2" id="KW-0067">ATP-binding</keyword>
<dbReference type="InterPro" id="IPR007421">
    <property type="entry name" value="Schlafen_AlbA_2_dom"/>
</dbReference>
<dbReference type="Gene3D" id="3.30.950.30">
    <property type="entry name" value="Schlafen, AAA domain"/>
    <property type="match status" value="1"/>
</dbReference>
<dbReference type="RefSeq" id="WP_301413862.1">
    <property type="nucleotide sequence ID" value="NZ_CP098023.1"/>
</dbReference>
<accession>A0ABY9E5B4</accession>
<protein>
    <submittedName>
        <fullName evidence="2">ATP-binding protein</fullName>
    </submittedName>
</protein>
<evidence type="ECO:0000313" key="2">
    <source>
        <dbReference type="EMBL" id="WKD48208.1"/>
    </source>
</evidence>
<dbReference type="GO" id="GO:0005524">
    <property type="term" value="F:ATP binding"/>
    <property type="evidence" value="ECO:0007669"/>
    <property type="project" value="UniProtKB-KW"/>
</dbReference>
<dbReference type="InterPro" id="IPR038461">
    <property type="entry name" value="Schlafen_AlbA_2_dom_sf"/>
</dbReference>
<evidence type="ECO:0000313" key="3">
    <source>
        <dbReference type="Proteomes" id="UP001321520"/>
    </source>
</evidence>
<keyword evidence="2" id="KW-0547">Nucleotide-binding</keyword>
<gene>
    <name evidence="2" type="ORF">M8T91_09670</name>
</gene>
<reference evidence="2 3" key="1">
    <citation type="submission" date="2022-05" db="EMBL/GenBank/DDBJ databases">
        <title>Microbulbifer sp. nov., isolated from sponge.</title>
        <authorList>
            <person name="Gao L."/>
        </authorList>
    </citation>
    <scope>NUCLEOTIDE SEQUENCE [LARGE SCALE GENOMIC DNA]</scope>
    <source>
        <strain evidence="2 3">MI-G</strain>
    </source>
</reference>
<dbReference type="Pfam" id="PF04326">
    <property type="entry name" value="SLFN_AlbA_2"/>
    <property type="match status" value="1"/>
</dbReference>
<feature type="domain" description="Schlafen AlbA-2" evidence="1">
    <location>
        <begin position="162"/>
        <end position="303"/>
    </location>
</feature>
<dbReference type="Proteomes" id="UP001321520">
    <property type="component" value="Chromosome"/>
</dbReference>